<evidence type="ECO:0000313" key="10">
    <source>
        <dbReference type="EMBL" id="KAA5608617.1"/>
    </source>
</evidence>
<dbReference type="PROSITE" id="PS50112">
    <property type="entry name" value="PAS"/>
    <property type="match status" value="1"/>
</dbReference>
<dbReference type="InterPro" id="IPR000014">
    <property type="entry name" value="PAS"/>
</dbReference>
<dbReference type="AlphaFoldDB" id="A0A5M6IL22"/>
<feature type="transmembrane region" description="Helical" evidence="5">
    <location>
        <begin position="95"/>
        <end position="120"/>
    </location>
</feature>
<dbReference type="InterPro" id="IPR058544">
    <property type="entry name" value="ETR1_N"/>
</dbReference>
<dbReference type="CDD" id="cd16919">
    <property type="entry name" value="HATPase_CckA-like"/>
    <property type="match status" value="1"/>
</dbReference>
<evidence type="ECO:0000256" key="4">
    <source>
        <dbReference type="PROSITE-ProRule" id="PRU00169"/>
    </source>
</evidence>
<evidence type="ECO:0000259" key="6">
    <source>
        <dbReference type="PROSITE" id="PS50109"/>
    </source>
</evidence>
<comment type="caution">
    <text evidence="10">The sequence shown here is derived from an EMBL/GenBank/DDBJ whole genome shotgun (WGS) entry which is preliminary data.</text>
</comment>
<dbReference type="InterPro" id="IPR001610">
    <property type="entry name" value="PAC"/>
</dbReference>
<keyword evidence="5" id="KW-0812">Transmembrane</keyword>
<comment type="catalytic activity">
    <reaction evidence="1">
        <text>ATP + protein L-histidine = ADP + protein N-phospho-L-histidine.</text>
        <dbReference type="EC" id="2.7.13.3"/>
    </reaction>
</comment>
<gene>
    <name evidence="10" type="ORF">F1189_28270</name>
</gene>
<dbReference type="SMART" id="SM00091">
    <property type="entry name" value="PAS"/>
    <property type="match status" value="1"/>
</dbReference>
<dbReference type="SMART" id="SM00448">
    <property type="entry name" value="REC"/>
    <property type="match status" value="1"/>
</dbReference>
<evidence type="ECO:0000259" key="8">
    <source>
        <dbReference type="PROSITE" id="PS50112"/>
    </source>
</evidence>
<evidence type="ECO:0000259" key="7">
    <source>
        <dbReference type="PROSITE" id="PS50110"/>
    </source>
</evidence>
<feature type="modified residue" description="4-aspartylphosphate" evidence="4">
    <location>
        <position position="598"/>
    </location>
</feature>
<dbReference type="PANTHER" id="PTHR43065:SF49">
    <property type="entry name" value="HISTIDINE KINASE"/>
    <property type="match status" value="1"/>
</dbReference>
<dbReference type="RefSeq" id="WP_150045232.1">
    <property type="nucleotide sequence ID" value="NZ_OW485604.1"/>
</dbReference>
<feature type="domain" description="Response regulatory" evidence="7">
    <location>
        <begin position="548"/>
        <end position="663"/>
    </location>
</feature>
<dbReference type="InterPro" id="IPR003594">
    <property type="entry name" value="HATPase_dom"/>
</dbReference>
<organism evidence="10 11">
    <name type="scientific">Rhodovastum atsumiense</name>
    <dbReference type="NCBI Taxonomy" id="504468"/>
    <lineage>
        <taxon>Bacteria</taxon>
        <taxon>Pseudomonadati</taxon>
        <taxon>Pseudomonadota</taxon>
        <taxon>Alphaproteobacteria</taxon>
        <taxon>Acetobacterales</taxon>
        <taxon>Acetobacteraceae</taxon>
        <taxon>Rhodovastum</taxon>
    </lineage>
</organism>
<dbReference type="PROSITE" id="PS50113">
    <property type="entry name" value="PAC"/>
    <property type="match status" value="1"/>
</dbReference>
<dbReference type="InterPro" id="IPR005467">
    <property type="entry name" value="His_kinase_dom"/>
</dbReference>
<keyword evidence="5" id="KW-0472">Membrane</keyword>
<dbReference type="InterPro" id="IPR001789">
    <property type="entry name" value="Sig_transdc_resp-reg_receiver"/>
</dbReference>
<feature type="transmembrane region" description="Helical" evidence="5">
    <location>
        <begin position="64"/>
        <end position="89"/>
    </location>
</feature>
<dbReference type="EMBL" id="VWPK01000075">
    <property type="protein sequence ID" value="KAA5608617.1"/>
    <property type="molecule type" value="Genomic_DNA"/>
</dbReference>
<dbReference type="Pfam" id="PF25487">
    <property type="entry name" value="ETR1_N"/>
    <property type="match status" value="1"/>
</dbReference>
<dbReference type="SMART" id="SM00387">
    <property type="entry name" value="HATPase_c"/>
    <property type="match status" value="1"/>
</dbReference>
<dbReference type="SUPFAM" id="SSF47384">
    <property type="entry name" value="Homodimeric domain of signal transducing histidine kinase"/>
    <property type="match status" value="1"/>
</dbReference>
<evidence type="ECO:0000256" key="3">
    <source>
        <dbReference type="ARBA" id="ARBA00022553"/>
    </source>
</evidence>
<feature type="domain" description="Histidine kinase" evidence="6">
    <location>
        <begin position="298"/>
        <end position="523"/>
    </location>
</feature>
<dbReference type="Pfam" id="PF02518">
    <property type="entry name" value="HATPase_c"/>
    <property type="match status" value="1"/>
</dbReference>
<evidence type="ECO:0000256" key="5">
    <source>
        <dbReference type="SAM" id="Phobius"/>
    </source>
</evidence>
<dbReference type="Gene3D" id="3.40.50.2300">
    <property type="match status" value="1"/>
</dbReference>
<dbReference type="SMART" id="SM00086">
    <property type="entry name" value="PAC"/>
    <property type="match status" value="1"/>
</dbReference>
<dbReference type="PROSITE" id="PS50109">
    <property type="entry name" value="HIS_KIN"/>
    <property type="match status" value="1"/>
</dbReference>
<keyword evidence="11" id="KW-1185">Reference proteome</keyword>
<feature type="domain" description="PAS" evidence="8">
    <location>
        <begin position="151"/>
        <end position="209"/>
    </location>
</feature>
<dbReference type="GO" id="GO:0000155">
    <property type="term" value="F:phosphorelay sensor kinase activity"/>
    <property type="evidence" value="ECO:0007669"/>
    <property type="project" value="InterPro"/>
</dbReference>
<dbReference type="SUPFAM" id="SSF55785">
    <property type="entry name" value="PYP-like sensor domain (PAS domain)"/>
    <property type="match status" value="1"/>
</dbReference>
<dbReference type="SUPFAM" id="SSF55874">
    <property type="entry name" value="ATPase domain of HSP90 chaperone/DNA topoisomerase II/histidine kinase"/>
    <property type="match status" value="1"/>
</dbReference>
<dbReference type="Gene3D" id="3.30.565.10">
    <property type="entry name" value="Histidine kinase-like ATPase, C-terminal domain"/>
    <property type="match status" value="1"/>
</dbReference>
<reference evidence="10 11" key="1">
    <citation type="submission" date="2019-09" db="EMBL/GenBank/DDBJ databases">
        <title>Genome sequence of Rhodovastum atsumiense, a diverse member of the Acetobacteraceae family of non-sulfur purple photosynthetic bacteria.</title>
        <authorList>
            <person name="Meyer T."/>
            <person name="Kyndt J."/>
        </authorList>
    </citation>
    <scope>NUCLEOTIDE SEQUENCE [LARGE SCALE GENOMIC DNA]</scope>
    <source>
        <strain evidence="10 11">DSM 21279</strain>
    </source>
</reference>
<evidence type="ECO:0000313" key="11">
    <source>
        <dbReference type="Proteomes" id="UP000325255"/>
    </source>
</evidence>
<feature type="transmembrane region" description="Helical" evidence="5">
    <location>
        <begin position="27"/>
        <end position="52"/>
    </location>
</feature>
<dbReference type="InterPro" id="IPR035965">
    <property type="entry name" value="PAS-like_dom_sf"/>
</dbReference>
<evidence type="ECO:0000256" key="2">
    <source>
        <dbReference type="ARBA" id="ARBA00012438"/>
    </source>
</evidence>
<evidence type="ECO:0000259" key="9">
    <source>
        <dbReference type="PROSITE" id="PS50113"/>
    </source>
</evidence>
<dbReference type="PANTHER" id="PTHR43065">
    <property type="entry name" value="SENSOR HISTIDINE KINASE"/>
    <property type="match status" value="1"/>
</dbReference>
<dbReference type="InterPro" id="IPR011006">
    <property type="entry name" value="CheY-like_superfamily"/>
</dbReference>
<dbReference type="CDD" id="cd00082">
    <property type="entry name" value="HisKA"/>
    <property type="match status" value="1"/>
</dbReference>
<dbReference type="CDD" id="cd00130">
    <property type="entry name" value="PAS"/>
    <property type="match status" value="1"/>
</dbReference>
<keyword evidence="3 4" id="KW-0597">Phosphoprotein</keyword>
<sequence>MEYLTHILSMQGLPPHGFCLLWQPELIWLHVVSDGVIGLSYYAIPVALAYFVWRRRDLAFSWMFWMFATFILACGTTHFAGIMTLWYPAYGLEGLVKAACALISVLTAILLWPLVIRVLAFPTPAEFRRVSNQLVIGEAERQQTLHRLRQSEESLRLLVNGVTDYALFMLAPGGRISSWNSGAERIKGYREHEILGRHFSVFYTPEDRDAGLPVQALETVDREGRYEGEGWRVRKDGSRFWASVVIDVLRDESGRPVGYAKVIRDITERRQAEQALEQSRAALAQAQKMETIGHLAGGIAHDFNNLLTAILGGASLLEPRLEEQADREGGEILAIIEDAAQRAAQLTLQLLAFSRKQPLRPEAIDANGLLTEMAGLLRRTLGEKIDIETAFAAGLWRTHVDANQLENVILNLAVNARDAMPEGGRLTLETGNVYLDDAYATSHPELKPGRYIMIAVNDTGTGMSEDIMRRAFDPFFTTKPEGRGTGLGLSQAFGFLKQSGGHITLDSEPGQGTTVKLYLPRHLQNGQNGTPAAIPQDSPAGIPRGSETVLVVEDHDTVRRYVVSTLRHLGYHVLEAADGKAALNLLGTTQDVALLFTDIGLPGINGRQLAEQARQCVPGLRVLYLTGYDRSAVSHLGLLDIGVNLLPKPFTAEVLAHRIRETLDTPSECGGYSKPAWRPEADDCVARKRSAI</sequence>
<keyword evidence="5" id="KW-1133">Transmembrane helix</keyword>
<dbReference type="InterPro" id="IPR036890">
    <property type="entry name" value="HATPase_C_sf"/>
</dbReference>
<protein>
    <recommendedName>
        <fullName evidence="2">histidine kinase</fullName>
        <ecNumber evidence="2">2.7.13.3</ecNumber>
    </recommendedName>
</protein>
<dbReference type="InterPro" id="IPR004358">
    <property type="entry name" value="Sig_transdc_His_kin-like_C"/>
</dbReference>
<evidence type="ECO:0000256" key="1">
    <source>
        <dbReference type="ARBA" id="ARBA00000085"/>
    </source>
</evidence>
<dbReference type="OrthoDB" id="9796100at2"/>
<accession>A0A5M6IL22</accession>
<proteinExistence type="predicted"/>
<dbReference type="InterPro" id="IPR003661">
    <property type="entry name" value="HisK_dim/P_dom"/>
</dbReference>
<dbReference type="Proteomes" id="UP000325255">
    <property type="component" value="Unassembled WGS sequence"/>
</dbReference>
<dbReference type="Pfam" id="PF00072">
    <property type="entry name" value="Response_reg"/>
    <property type="match status" value="1"/>
</dbReference>
<name>A0A5M6IL22_9PROT</name>
<dbReference type="EC" id="2.7.13.3" evidence="2"/>
<dbReference type="NCBIfam" id="TIGR00229">
    <property type="entry name" value="sensory_box"/>
    <property type="match status" value="1"/>
</dbReference>
<dbReference type="PROSITE" id="PS50110">
    <property type="entry name" value="RESPONSE_REGULATORY"/>
    <property type="match status" value="1"/>
</dbReference>
<dbReference type="PRINTS" id="PR00344">
    <property type="entry name" value="BCTRLSENSOR"/>
</dbReference>
<dbReference type="InterPro" id="IPR036097">
    <property type="entry name" value="HisK_dim/P_sf"/>
</dbReference>
<dbReference type="SMART" id="SM00388">
    <property type="entry name" value="HisKA"/>
    <property type="match status" value="1"/>
</dbReference>
<feature type="domain" description="PAC" evidence="9">
    <location>
        <begin position="226"/>
        <end position="278"/>
    </location>
</feature>
<dbReference type="Pfam" id="PF00512">
    <property type="entry name" value="HisKA"/>
    <property type="match status" value="1"/>
</dbReference>
<dbReference type="InterPro" id="IPR000700">
    <property type="entry name" value="PAS-assoc_C"/>
</dbReference>
<dbReference type="Pfam" id="PF13426">
    <property type="entry name" value="PAS_9"/>
    <property type="match status" value="1"/>
</dbReference>
<dbReference type="Gene3D" id="3.30.450.20">
    <property type="entry name" value="PAS domain"/>
    <property type="match status" value="1"/>
</dbReference>
<dbReference type="SUPFAM" id="SSF52172">
    <property type="entry name" value="CheY-like"/>
    <property type="match status" value="1"/>
</dbReference>
<dbReference type="Gene3D" id="1.10.287.130">
    <property type="match status" value="1"/>
</dbReference>